<protein>
    <recommendedName>
        <fullName evidence="3">CCAAT-binding factor domain-containing protein</fullName>
    </recommendedName>
</protein>
<comment type="caution">
    <text evidence="4">The sequence shown here is derived from an EMBL/GenBank/DDBJ whole genome shotgun (WGS) entry which is preliminary data.</text>
</comment>
<dbReference type="AlphaFoldDB" id="A0AAD5DN44"/>
<organism evidence="4 5">
    <name type="scientific">Chlorella ohadii</name>
    <dbReference type="NCBI Taxonomy" id="2649997"/>
    <lineage>
        <taxon>Eukaryota</taxon>
        <taxon>Viridiplantae</taxon>
        <taxon>Chlorophyta</taxon>
        <taxon>core chlorophytes</taxon>
        <taxon>Trebouxiophyceae</taxon>
        <taxon>Chlorellales</taxon>
        <taxon>Chlorellaceae</taxon>
        <taxon>Chlorella clade</taxon>
        <taxon>Chlorella</taxon>
    </lineage>
</organism>
<feature type="compositionally biased region" description="Acidic residues" evidence="2">
    <location>
        <begin position="217"/>
        <end position="228"/>
    </location>
</feature>
<feature type="domain" description="CCAAT-binding factor" evidence="3">
    <location>
        <begin position="492"/>
        <end position="530"/>
    </location>
</feature>
<accession>A0AAD5DN44</accession>
<feature type="compositionally biased region" description="Gly residues" evidence="2">
    <location>
        <begin position="194"/>
        <end position="213"/>
    </location>
</feature>
<feature type="compositionally biased region" description="Low complexity" evidence="2">
    <location>
        <begin position="255"/>
        <end position="272"/>
    </location>
</feature>
<dbReference type="PANTHER" id="PTHR12455">
    <property type="entry name" value="NUCLEOLAR COMPLEX PROTEIN 4"/>
    <property type="match status" value="1"/>
</dbReference>
<sequence length="599" mass="64049">MAVTKKGGTKRPAPASLPALAEELVAQPREKANNLPRLLAALKPGCAEATPVLHHLRIFFIDSFDRGDLSVKPPAEEDKSPEAVYAAWLHRQYTSYTAALLSLLGHAEAEPRTQVAAFMALMECVRGERPGVFNNRLFHRAFDRMVSQEGAAPEVLGLLIGKFLDLADVRYFTLSSLAKLAKRSTAQRSAAQRGTGGSSNGLDAGAGEGAGKGSDGEASDDEAAEAAGEDGGRVSPHDLARTLHDLLAEMPPMPAGLAAPRPAAAGGKAAGEAGEEGEEAEEQPALQSWCGAAELGLVVAANTREGARQRKRQRLAAEVAAAAAAAEAAAAGQQQRAKWANRKAQHRIYSDAWLALLQMDLPEDVYKKVLARMHDLIIPSMVKPVLLADFLTATLDKGGLTGMLALNGIFELVTKHGLEYPHFYRRLYGLLTPEAFHAKHRTRFWALADAFLASGMVPAYTAAAFVKRLARLALAAPPAGALLALGFMHNIGEDVYDYAEPDPAASRALESSLWELEALRCHHSPQVAAYCSVLDKDLRDRKKTSEVDVGEALGAGYASMIVSEVSRRLKQVPTAFYRTPPEALFADAACAADWAGWAL</sequence>
<keyword evidence="5" id="KW-1185">Reference proteome</keyword>
<dbReference type="EMBL" id="JADXDR010000068">
    <property type="protein sequence ID" value="KAI7841082.1"/>
    <property type="molecule type" value="Genomic_DNA"/>
</dbReference>
<comment type="similarity">
    <text evidence="1">Belongs to the CBF/MAK21 family.</text>
</comment>
<evidence type="ECO:0000259" key="3">
    <source>
        <dbReference type="Pfam" id="PF03914"/>
    </source>
</evidence>
<feature type="compositionally biased region" description="Acidic residues" evidence="2">
    <location>
        <begin position="273"/>
        <end position="282"/>
    </location>
</feature>
<dbReference type="GO" id="GO:0042254">
    <property type="term" value="P:ribosome biogenesis"/>
    <property type="evidence" value="ECO:0007669"/>
    <property type="project" value="InterPro"/>
</dbReference>
<evidence type="ECO:0000256" key="2">
    <source>
        <dbReference type="SAM" id="MobiDB-lite"/>
    </source>
</evidence>
<gene>
    <name evidence="4" type="ORF">COHA_005309</name>
</gene>
<dbReference type="PANTHER" id="PTHR12455:SF0">
    <property type="entry name" value="NUCLEOLAR COMPLEX PROTEIN 4 HOMOLOG"/>
    <property type="match status" value="1"/>
</dbReference>
<dbReference type="GO" id="GO:0030692">
    <property type="term" value="C:Noc4p-Nop14p complex"/>
    <property type="evidence" value="ECO:0007669"/>
    <property type="project" value="TreeGrafter"/>
</dbReference>
<evidence type="ECO:0000313" key="5">
    <source>
        <dbReference type="Proteomes" id="UP001205105"/>
    </source>
</evidence>
<feature type="region of interest" description="Disordered" evidence="2">
    <location>
        <begin position="251"/>
        <end position="285"/>
    </location>
</feature>
<proteinExistence type="inferred from homology"/>
<dbReference type="Pfam" id="PF03914">
    <property type="entry name" value="CBF"/>
    <property type="match status" value="2"/>
</dbReference>
<evidence type="ECO:0000313" key="4">
    <source>
        <dbReference type="EMBL" id="KAI7841082.1"/>
    </source>
</evidence>
<reference evidence="4" key="1">
    <citation type="submission" date="2020-11" db="EMBL/GenBank/DDBJ databases">
        <title>Chlorella ohadii genome sequencing and assembly.</title>
        <authorList>
            <person name="Murik O."/>
            <person name="Treves H."/>
            <person name="Kedem I."/>
            <person name="Shotland Y."/>
            <person name="Kaplan A."/>
        </authorList>
    </citation>
    <scope>NUCLEOTIDE SEQUENCE</scope>
    <source>
        <strain evidence="4">1</strain>
    </source>
</reference>
<name>A0AAD5DN44_9CHLO</name>
<feature type="region of interest" description="Disordered" evidence="2">
    <location>
        <begin position="183"/>
        <end position="237"/>
    </location>
</feature>
<dbReference type="InterPro" id="IPR027193">
    <property type="entry name" value="Noc4"/>
</dbReference>
<evidence type="ECO:0000256" key="1">
    <source>
        <dbReference type="ARBA" id="ARBA00007797"/>
    </source>
</evidence>
<dbReference type="Proteomes" id="UP001205105">
    <property type="component" value="Unassembled WGS sequence"/>
</dbReference>
<dbReference type="InterPro" id="IPR005612">
    <property type="entry name" value="CCAAT-binding_factor"/>
</dbReference>
<dbReference type="GO" id="GO:0032040">
    <property type="term" value="C:small-subunit processome"/>
    <property type="evidence" value="ECO:0007669"/>
    <property type="project" value="TreeGrafter"/>
</dbReference>
<feature type="domain" description="CCAAT-binding factor" evidence="3">
    <location>
        <begin position="403"/>
        <end position="491"/>
    </location>
</feature>